<comment type="caution">
    <text evidence="1">The sequence shown here is derived from an EMBL/GenBank/DDBJ whole genome shotgun (WGS) entry which is preliminary data.</text>
</comment>
<keyword evidence="1" id="KW-0378">Hydrolase</keyword>
<dbReference type="Gene3D" id="3.40.50.880">
    <property type="match status" value="1"/>
</dbReference>
<protein>
    <submittedName>
        <fullName evidence="1">Gamma-glutamyl-gamma-aminobutyrate hydrolase PuuD</fullName>
        <ecNumber evidence="1">3.5.1.94</ecNumber>
    </submittedName>
</protein>
<dbReference type="InterPro" id="IPR029062">
    <property type="entry name" value="Class_I_gatase-like"/>
</dbReference>
<reference evidence="1" key="1">
    <citation type="submission" date="2021-12" db="EMBL/GenBank/DDBJ databases">
        <authorList>
            <person name="Rodrigo-Torres L."/>
            <person name="Arahal R. D."/>
            <person name="Lucena T."/>
        </authorList>
    </citation>
    <scope>NUCLEOTIDE SEQUENCE</scope>
    <source>
        <strain evidence="1">CECT 8267</strain>
    </source>
</reference>
<gene>
    <name evidence="1" type="primary">puuD</name>
    <name evidence="1" type="ORF">SIN8267_00170</name>
</gene>
<organism evidence="1 2">
    <name type="scientific">Sinobacterium norvegicum</name>
    <dbReference type="NCBI Taxonomy" id="1641715"/>
    <lineage>
        <taxon>Bacteria</taxon>
        <taxon>Pseudomonadati</taxon>
        <taxon>Pseudomonadota</taxon>
        <taxon>Gammaproteobacteria</taxon>
        <taxon>Cellvibrionales</taxon>
        <taxon>Spongiibacteraceae</taxon>
        <taxon>Sinobacterium</taxon>
    </lineage>
</organism>
<dbReference type="Proteomes" id="UP000838100">
    <property type="component" value="Unassembled WGS sequence"/>
</dbReference>
<accession>A0ABM9ABV8</accession>
<dbReference type="Pfam" id="PF07722">
    <property type="entry name" value="Peptidase_C26"/>
    <property type="match status" value="1"/>
</dbReference>
<keyword evidence="2" id="KW-1185">Reference proteome</keyword>
<dbReference type="InterPro" id="IPR044668">
    <property type="entry name" value="PuuD-like"/>
</dbReference>
<sequence length="252" mass="27416">MAIQRKPVVLVCADRKMAGVHPFHMAGEKYIKAVVEGAGAIPLILPALAHSQDVIDLLDQVDGFLLTGGYANIEPHHYGGPAAPSEEIIDPARDSATLPLIPELVKRKIPLLGICRGFQEINVAFGGSIHYRVHQVEGMADHREDGELTLDQQYAVAHPVTTTEAGRLRGIVGQTSIMVNSLHGQGIDRLGEGLLPEATADDGLIEAVSVKDAEAFTMAVQWHPEWKLQQHPQYLSLFEAFGNACRERAKSR</sequence>
<dbReference type="InterPro" id="IPR011697">
    <property type="entry name" value="Peptidase_C26"/>
</dbReference>
<dbReference type="CDD" id="cd01745">
    <property type="entry name" value="GATase1_2"/>
    <property type="match status" value="1"/>
</dbReference>
<dbReference type="RefSeq" id="WP_237442781.1">
    <property type="nucleotide sequence ID" value="NZ_CAKLPX010000001.1"/>
</dbReference>
<evidence type="ECO:0000313" key="2">
    <source>
        <dbReference type="Proteomes" id="UP000838100"/>
    </source>
</evidence>
<dbReference type="PANTHER" id="PTHR43235">
    <property type="entry name" value="GLUTAMINE AMIDOTRANSFERASE PB2B2.05-RELATED"/>
    <property type="match status" value="1"/>
</dbReference>
<dbReference type="GO" id="GO:0033969">
    <property type="term" value="F:gamma-glutamyl-gamma-aminobutyrate hydrolase activity"/>
    <property type="evidence" value="ECO:0007669"/>
    <property type="project" value="UniProtKB-EC"/>
</dbReference>
<dbReference type="EMBL" id="CAKLPX010000001">
    <property type="protein sequence ID" value="CAH0990087.1"/>
    <property type="molecule type" value="Genomic_DNA"/>
</dbReference>
<evidence type="ECO:0000313" key="1">
    <source>
        <dbReference type="EMBL" id="CAH0990087.1"/>
    </source>
</evidence>
<proteinExistence type="predicted"/>
<dbReference type="EC" id="3.5.1.94" evidence="1"/>
<dbReference type="SUPFAM" id="SSF52317">
    <property type="entry name" value="Class I glutamine amidotransferase-like"/>
    <property type="match status" value="1"/>
</dbReference>
<name>A0ABM9ABV8_9GAMM</name>
<dbReference type="PROSITE" id="PS51273">
    <property type="entry name" value="GATASE_TYPE_1"/>
    <property type="match status" value="1"/>
</dbReference>
<dbReference type="PANTHER" id="PTHR43235:SF1">
    <property type="entry name" value="GLUTAMINE AMIDOTRANSFERASE PB2B2.05-RELATED"/>
    <property type="match status" value="1"/>
</dbReference>